<dbReference type="GO" id="GO:0046026">
    <property type="term" value="F:precorrin-4 C11-methyltransferase activity"/>
    <property type="evidence" value="ECO:0007669"/>
    <property type="project" value="InterPro"/>
</dbReference>
<dbReference type="RefSeq" id="WP_137813675.1">
    <property type="nucleotide sequence ID" value="NZ_BJFL01000008.1"/>
</dbReference>
<dbReference type="InterPro" id="IPR006362">
    <property type="entry name" value="Cbl_synth_CobM/CibF"/>
</dbReference>
<evidence type="ECO:0000256" key="2">
    <source>
        <dbReference type="ARBA" id="ARBA00005879"/>
    </source>
</evidence>
<evidence type="ECO:0000256" key="4">
    <source>
        <dbReference type="ARBA" id="ARBA00022603"/>
    </source>
</evidence>
<keyword evidence="4" id="KW-0489">Methyltransferase</keyword>
<dbReference type="InterPro" id="IPR000878">
    <property type="entry name" value="4pyrrol_Mease"/>
</dbReference>
<dbReference type="Pfam" id="PF00590">
    <property type="entry name" value="TP_methylase"/>
    <property type="match status" value="1"/>
</dbReference>
<comment type="pathway">
    <text evidence="1">Cofactor biosynthesis; adenosylcobalamin biosynthesis.</text>
</comment>
<dbReference type="PANTHER" id="PTHR45790:SF4">
    <property type="entry name" value="COBALT-PRECORRIN-4 C(11)-METHYLTRANSFERASE"/>
    <property type="match status" value="1"/>
</dbReference>
<evidence type="ECO:0000256" key="3">
    <source>
        <dbReference type="ARBA" id="ARBA00022573"/>
    </source>
</evidence>
<dbReference type="PANTHER" id="PTHR45790">
    <property type="entry name" value="SIROHEME SYNTHASE-RELATED"/>
    <property type="match status" value="1"/>
</dbReference>
<dbReference type="Gene3D" id="3.40.1010.10">
    <property type="entry name" value="Cobalt-precorrin-4 Transmethylase, Domain 1"/>
    <property type="match status" value="1"/>
</dbReference>
<comment type="similarity">
    <text evidence="2">Belongs to the precorrin methyltransferase family.</text>
</comment>
<feature type="compositionally biased region" description="Low complexity" evidence="7">
    <location>
        <begin position="375"/>
        <end position="384"/>
    </location>
</feature>
<dbReference type="PROSITE" id="PS00839">
    <property type="entry name" value="SUMT_1"/>
    <property type="match status" value="1"/>
</dbReference>
<evidence type="ECO:0000313" key="9">
    <source>
        <dbReference type="EMBL" id="GDY30561.1"/>
    </source>
</evidence>
<dbReference type="CDD" id="cd11641">
    <property type="entry name" value="Precorrin-4_C11-MT"/>
    <property type="match status" value="1"/>
</dbReference>
<evidence type="ECO:0000259" key="8">
    <source>
        <dbReference type="Pfam" id="PF00590"/>
    </source>
</evidence>
<protein>
    <recommendedName>
        <fullName evidence="8">Tetrapyrrole methylase domain-containing protein</fullName>
    </recommendedName>
</protein>
<proteinExistence type="inferred from homology"/>
<dbReference type="InterPro" id="IPR035996">
    <property type="entry name" value="4pyrrol_Methylase_sf"/>
</dbReference>
<dbReference type="UniPathway" id="UPA00148"/>
<dbReference type="Proteomes" id="UP000298860">
    <property type="component" value="Unassembled WGS sequence"/>
</dbReference>
<feature type="compositionally biased region" description="Basic residues" evidence="7">
    <location>
        <begin position="454"/>
        <end position="465"/>
    </location>
</feature>
<feature type="domain" description="Tetrapyrrole methylase" evidence="8">
    <location>
        <begin position="5"/>
        <end position="212"/>
    </location>
</feature>
<comment type="caution">
    <text evidence="9">The sequence shown here is derived from an EMBL/GenBank/DDBJ whole genome shotgun (WGS) entry which is preliminary data.</text>
</comment>
<keyword evidence="5" id="KW-0808">Transferase</keyword>
<dbReference type="GO" id="GO:0009236">
    <property type="term" value="P:cobalamin biosynthetic process"/>
    <property type="evidence" value="ECO:0007669"/>
    <property type="project" value="UniProtKB-UniPathway"/>
</dbReference>
<dbReference type="Gene3D" id="3.30.950.10">
    <property type="entry name" value="Methyltransferase, Cobalt-precorrin-4 Transmethylase, Domain 2"/>
    <property type="match status" value="1"/>
</dbReference>
<dbReference type="OrthoDB" id="9815856at2"/>
<feature type="region of interest" description="Disordered" evidence="7">
    <location>
        <begin position="254"/>
        <end position="465"/>
    </location>
</feature>
<dbReference type="SUPFAM" id="SSF53790">
    <property type="entry name" value="Tetrapyrrole methylase"/>
    <property type="match status" value="1"/>
</dbReference>
<dbReference type="InterPro" id="IPR003043">
    <property type="entry name" value="Uropor_MeTrfase_CS"/>
</dbReference>
<dbReference type="AlphaFoldDB" id="A0A4D4J258"/>
<organism evidence="9 10">
    <name type="scientific">Gandjariella thermophila</name>
    <dbReference type="NCBI Taxonomy" id="1931992"/>
    <lineage>
        <taxon>Bacteria</taxon>
        <taxon>Bacillati</taxon>
        <taxon>Actinomycetota</taxon>
        <taxon>Actinomycetes</taxon>
        <taxon>Pseudonocardiales</taxon>
        <taxon>Pseudonocardiaceae</taxon>
        <taxon>Gandjariella</taxon>
    </lineage>
</organism>
<sequence length="465" mass="48798">MTGRVSFIGAGPGAADLITLRGARRIAEADVVVWAASLVDPACVRDHARADAELVDSSRITHEDVLAIYRRAAAERLKVARVHSGDPTLWGAVQEQHDACRRLGLEVEIVPGVSAFTAAAAVAGRELTVPEVAQSVILTRLEGGKTPMPDAEHVREFARHGTTMAVFLSAARTGALADELRAGGYPEDTPVLVAYKVTWPDELILHTTLGELEATVKRHKLWRHTLFLVGKSLQAKGTRSRLYHAGHFHTFRRADPEARRALRAGRAEPSGSAEGETARRPTTRGRWLRRATGFAAPTAAGEAGRWSPRAASQQAEPEPSTATAGTVALAGAAVRRPERTSPGKAVRVRLTESARTEPAGRMGADTRIAVRGRASRTASAAKSSTVDKRGTAAGKPSADKPGAADRTSAADQAGESPASGRPATKKSAANASAGKASQAKGAGGKAAPAAKGRSTARTRRTRRGG</sequence>
<evidence type="ECO:0000256" key="1">
    <source>
        <dbReference type="ARBA" id="ARBA00004953"/>
    </source>
</evidence>
<dbReference type="InterPro" id="IPR050161">
    <property type="entry name" value="Siro_Cobalamin_biosynth"/>
</dbReference>
<evidence type="ECO:0000256" key="7">
    <source>
        <dbReference type="SAM" id="MobiDB-lite"/>
    </source>
</evidence>
<keyword evidence="6" id="KW-0949">S-adenosyl-L-methionine</keyword>
<dbReference type="NCBIfam" id="TIGR01465">
    <property type="entry name" value="cobM_cbiF"/>
    <property type="match status" value="1"/>
</dbReference>
<dbReference type="EMBL" id="BJFL01000008">
    <property type="protein sequence ID" value="GDY30561.1"/>
    <property type="molecule type" value="Genomic_DNA"/>
</dbReference>
<evidence type="ECO:0000256" key="6">
    <source>
        <dbReference type="ARBA" id="ARBA00022691"/>
    </source>
</evidence>
<evidence type="ECO:0000313" key="10">
    <source>
        <dbReference type="Proteomes" id="UP000298860"/>
    </source>
</evidence>
<feature type="compositionally biased region" description="Low complexity" evidence="7">
    <location>
        <begin position="425"/>
        <end position="453"/>
    </location>
</feature>
<feature type="compositionally biased region" description="Low complexity" evidence="7">
    <location>
        <begin position="321"/>
        <end position="334"/>
    </location>
</feature>
<gene>
    <name evidence="9" type="ORF">GTS_21940</name>
</gene>
<reference evidence="10" key="1">
    <citation type="submission" date="2019-04" db="EMBL/GenBank/DDBJ databases">
        <title>Draft genome sequence of Pseudonocardiaceae bacterium SL3-2-4.</title>
        <authorList>
            <person name="Ningsih F."/>
            <person name="Yokota A."/>
            <person name="Sakai Y."/>
            <person name="Nanatani K."/>
            <person name="Yabe S."/>
            <person name="Oetari A."/>
            <person name="Sjamsuridzal W."/>
        </authorList>
    </citation>
    <scope>NUCLEOTIDE SEQUENCE [LARGE SCALE GENOMIC DNA]</scope>
    <source>
        <strain evidence="10">SL3-2-4</strain>
    </source>
</reference>
<keyword evidence="10" id="KW-1185">Reference proteome</keyword>
<accession>A0A4D4J258</accession>
<evidence type="ECO:0000256" key="5">
    <source>
        <dbReference type="ARBA" id="ARBA00022679"/>
    </source>
</evidence>
<name>A0A4D4J258_9PSEU</name>
<dbReference type="GO" id="GO:0032259">
    <property type="term" value="P:methylation"/>
    <property type="evidence" value="ECO:0007669"/>
    <property type="project" value="UniProtKB-KW"/>
</dbReference>
<keyword evidence="3" id="KW-0169">Cobalamin biosynthesis</keyword>
<dbReference type="InterPro" id="IPR014777">
    <property type="entry name" value="4pyrrole_Mease_sub1"/>
</dbReference>
<dbReference type="InterPro" id="IPR014776">
    <property type="entry name" value="4pyrrole_Mease_sub2"/>
</dbReference>